<gene>
    <name evidence="2" type="ORF">SANBI_003365</name>
</gene>
<reference evidence="3" key="1">
    <citation type="submission" date="2023-11" db="EMBL/GenBank/DDBJ databases">
        <authorList>
            <person name="Helweg L.P."/>
            <person name="Kiel A."/>
            <person name="Hitz F."/>
            <person name="Ruckert-Reed C."/>
            <person name="Busche T."/>
            <person name="Kaltschmidt B."/>
            <person name="Kaltschmidt C."/>
        </authorList>
    </citation>
    <scope>NUCLEOTIDE SEQUENCE [LARGE SCALE GENOMIC DNA]</scope>
    <source>
        <strain evidence="3">4.1</strain>
    </source>
</reference>
<feature type="signal peptide" evidence="1">
    <location>
        <begin position="1"/>
        <end position="28"/>
    </location>
</feature>
<evidence type="ECO:0000256" key="1">
    <source>
        <dbReference type="SAM" id="SignalP"/>
    </source>
</evidence>
<protein>
    <submittedName>
        <fullName evidence="2">Uncharacterized protein</fullName>
    </submittedName>
</protein>
<organism evidence="2 3">
    <name type="scientific">Sanguibacter biliveldensis</name>
    <dbReference type="NCBI Taxonomy" id="3030830"/>
    <lineage>
        <taxon>Bacteria</taxon>
        <taxon>Bacillati</taxon>
        <taxon>Actinomycetota</taxon>
        <taxon>Actinomycetes</taxon>
        <taxon>Micrococcales</taxon>
        <taxon>Sanguibacteraceae</taxon>
        <taxon>Sanguibacter</taxon>
    </lineage>
</organism>
<evidence type="ECO:0000313" key="2">
    <source>
        <dbReference type="EMBL" id="WPF82034.1"/>
    </source>
</evidence>
<dbReference type="EMBL" id="CP138359">
    <property type="protein sequence ID" value="WPF82034.1"/>
    <property type="molecule type" value="Genomic_DNA"/>
</dbReference>
<dbReference type="KEGG" id="sbil:SANBI_003365"/>
<dbReference type="Proteomes" id="UP001304340">
    <property type="component" value="Chromosome"/>
</dbReference>
<dbReference type="RefSeq" id="WP_200945441.1">
    <property type="nucleotide sequence ID" value="NZ_CP138359.1"/>
</dbReference>
<evidence type="ECO:0000313" key="3">
    <source>
        <dbReference type="Proteomes" id="UP001304340"/>
    </source>
</evidence>
<accession>A0AAF0Z7A0</accession>
<proteinExistence type="predicted"/>
<keyword evidence="3" id="KW-1185">Reference proteome</keyword>
<dbReference type="AlphaFoldDB" id="A0AAF0Z7A0"/>
<feature type="chain" id="PRO_5042136578" evidence="1">
    <location>
        <begin position="29"/>
        <end position="99"/>
    </location>
</feature>
<sequence length="99" mass="9987">MARKLVAAAATGLLVTAGLFVPASTATASTACSGSSITINKPSGAEAASTASGHGHVTGNHYIRSTTISAGKVIYTWWADNSGGSNGDTWDTFYSTKTC</sequence>
<keyword evidence="1" id="KW-0732">Signal</keyword>
<dbReference type="PROSITE" id="PS51257">
    <property type="entry name" value="PROKAR_LIPOPROTEIN"/>
    <property type="match status" value="1"/>
</dbReference>
<name>A0AAF0Z7A0_9MICO</name>